<evidence type="ECO:0000256" key="11">
    <source>
        <dbReference type="ARBA" id="ARBA00023014"/>
    </source>
</evidence>
<organism evidence="17">
    <name type="scientific">Graphocephala atropunctata</name>
    <dbReference type="NCBI Taxonomy" id="36148"/>
    <lineage>
        <taxon>Eukaryota</taxon>
        <taxon>Metazoa</taxon>
        <taxon>Ecdysozoa</taxon>
        <taxon>Arthropoda</taxon>
        <taxon>Hexapoda</taxon>
        <taxon>Insecta</taxon>
        <taxon>Pterygota</taxon>
        <taxon>Neoptera</taxon>
        <taxon>Paraneoptera</taxon>
        <taxon>Hemiptera</taxon>
        <taxon>Auchenorrhyncha</taxon>
        <taxon>Membracoidea</taxon>
        <taxon>Cicadellidae</taxon>
        <taxon>Cicadellinae</taxon>
        <taxon>Cicadellini</taxon>
        <taxon>Graphocephala</taxon>
    </lineage>
</organism>
<keyword evidence="5" id="KW-0285">Flavoprotein</keyword>
<dbReference type="GO" id="GO:0006537">
    <property type="term" value="P:glutamate biosynthetic process"/>
    <property type="evidence" value="ECO:0007669"/>
    <property type="project" value="UniProtKB-KW"/>
</dbReference>
<comment type="similarity">
    <text evidence="3">Belongs to the glutamate synthase family.</text>
</comment>
<dbReference type="PANTHER" id="PTHR11938:SF133">
    <property type="entry name" value="GLUTAMATE SYNTHASE (NADH)"/>
    <property type="match status" value="1"/>
</dbReference>
<keyword evidence="7" id="KW-0479">Metal-binding</keyword>
<evidence type="ECO:0000259" key="16">
    <source>
        <dbReference type="PROSITE" id="PS51278"/>
    </source>
</evidence>
<protein>
    <recommendedName>
        <fullName evidence="15">glutamate synthase (ferredoxin)</fullName>
        <ecNumber evidence="15">1.4.7.1</ecNumber>
    </recommendedName>
</protein>
<evidence type="ECO:0000256" key="2">
    <source>
        <dbReference type="ARBA" id="ARBA00001927"/>
    </source>
</evidence>
<evidence type="ECO:0000256" key="7">
    <source>
        <dbReference type="ARBA" id="ARBA00022723"/>
    </source>
</evidence>
<feature type="non-terminal residue" evidence="17">
    <location>
        <position position="291"/>
    </location>
</feature>
<dbReference type="GO" id="GO:0051538">
    <property type="term" value="F:3 iron, 4 sulfur cluster binding"/>
    <property type="evidence" value="ECO:0007669"/>
    <property type="project" value="UniProtKB-KW"/>
</dbReference>
<keyword evidence="6" id="KW-0288">FMN</keyword>
<evidence type="ECO:0000256" key="4">
    <source>
        <dbReference type="ARBA" id="ARBA00022605"/>
    </source>
</evidence>
<name>A0A1B6LPK8_9HEMI</name>
<keyword evidence="8" id="KW-0315">Glutamine amidotransferase</keyword>
<gene>
    <name evidence="17" type="ORF">g.27668</name>
</gene>
<evidence type="ECO:0000256" key="8">
    <source>
        <dbReference type="ARBA" id="ARBA00022962"/>
    </source>
</evidence>
<dbReference type="PROSITE" id="PS51278">
    <property type="entry name" value="GATASE_TYPE_2"/>
    <property type="match status" value="1"/>
</dbReference>
<dbReference type="GO" id="GO:0016041">
    <property type="term" value="F:glutamate synthase (ferredoxin) activity"/>
    <property type="evidence" value="ECO:0007669"/>
    <property type="project" value="UniProtKB-EC"/>
</dbReference>
<dbReference type="SUPFAM" id="SSF56235">
    <property type="entry name" value="N-terminal nucleophile aminohydrolases (Ntn hydrolases)"/>
    <property type="match status" value="1"/>
</dbReference>
<keyword evidence="10" id="KW-0408">Iron</keyword>
<comment type="cofactor">
    <cofactor evidence="2">
        <name>[3Fe-4S] cluster</name>
        <dbReference type="ChEBI" id="CHEBI:21137"/>
    </cofactor>
</comment>
<evidence type="ECO:0000256" key="1">
    <source>
        <dbReference type="ARBA" id="ARBA00001917"/>
    </source>
</evidence>
<keyword evidence="12" id="KW-0314">Glutamate biosynthesis</keyword>
<dbReference type="AlphaFoldDB" id="A0A1B6LPK8"/>
<dbReference type="InterPro" id="IPR017932">
    <property type="entry name" value="GATase_2_dom"/>
</dbReference>
<feature type="domain" description="Glutamine amidotransferase type-2" evidence="16">
    <location>
        <begin position="101"/>
        <end position="291"/>
    </location>
</feature>
<dbReference type="InterPro" id="IPR029055">
    <property type="entry name" value="Ntn_hydrolases_N"/>
</dbReference>
<dbReference type="EMBL" id="GEBQ01014448">
    <property type="protein sequence ID" value="JAT25529.1"/>
    <property type="molecule type" value="Transcribed_RNA"/>
</dbReference>
<evidence type="ECO:0000256" key="9">
    <source>
        <dbReference type="ARBA" id="ARBA00023002"/>
    </source>
</evidence>
<evidence type="ECO:0000256" key="12">
    <source>
        <dbReference type="ARBA" id="ARBA00023164"/>
    </source>
</evidence>
<dbReference type="GO" id="GO:0019676">
    <property type="term" value="P:ammonia assimilation cycle"/>
    <property type="evidence" value="ECO:0007669"/>
    <property type="project" value="TreeGrafter"/>
</dbReference>
<dbReference type="GO" id="GO:0046872">
    <property type="term" value="F:metal ion binding"/>
    <property type="evidence" value="ECO:0007669"/>
    <property type="project" value="UniProtKB-KW"/>
</dbReference>
<dbReference type="InterPro" id="IPR050711">
    <property type="entry name" value="ET-N_metabolism_enzyme"/>
</dbReference>
<proteinExistence type="inferred from homology"/>
<comment type="cofactor">
    <cofactor evidence="1">
        <name>FMN</name>
        <dbReference type="ChEBI" id="CHEBI:58210"/>
    </cofactor>
</comment>
<comment type="pathway">
    <text evidence="14">Amino-acid biosynthesis; L-glutamate biosynthesis via GLT pathway; L-glutamate from 2-oxoglutarate and L-glutamine (ferredoxin route): step 1/1.</text>
</comment>
<keyword evidence="4" id="KW-0028">Amino-acid biosynthesis</keyword>
<sequence length="291" mass="32849">MAAVRRRMIGVLNRLSTYSSTHVGFSTLSHRREAVYSICHKCAVLAVSCSSVRPEVGGQRHLLANNYQCLSLGNKMEMSQDSWSLPPQQGLYDPQNEKDACGVGFIVSIDGTRSHKIVRDAEKLAMRMNHRGACACDNDTGDGAGVLTAIPHNYYFHELREQHSIDLPPFRQYATGIFYLDKIHHADCEAQFTKIAEECNLKVLYWRTVPTNSAGIGEVARSGEPFMRQVFLVPSSPVPEEELQKQVFVLRKRATHKIPKPGVRFYICSLSNTTVIYKGQFTSDQLWRYFT</sequence>
<accession>A0A1B6LPK8</accession>
<dbReference type="PANTHER" id="PTHR11938">
    <property type="entry name" value="FAD NADPH DEHYDROGENASE/OXIDOREDUCTASE"/>
    <property type="match status" value="1"/>
</dbReference>
<evidence type="ECO:0000256" key="6">
    <source>
        <dbReference type="ARBA" id="ARBA00022643"/>
    </source>
</evidence>
<dbReference type="Pfam" id="PF00310">
    <property type="entry name" value="GATase_2"/>
    <property type="match status" value="1"/>
</dbReference>
<keyword evidence="11" id="KW-0411">Iron-sulfur</keyword>
<reference evidence="17" key="1">
    <citation type="submission" date="2015-11" db="EMBL/GenBank/DDBJ databases">
        <title>De novo transcriptome assembly of four potential Pierce s Disease insect vectors from Arizona vineyards.</title>
        <authorList>
            <person name="Tassone E.E."/>
        </authorList>
    </citation>
    <scope>NUCLEOTIDE SEQUENCE</scope>
</reference>
<dbReference type="Gene3D" id="3.60.20.10">
    <property type="entry name" value="Glutamine Phosphoribosylpyrophosphate, subunit 1, domain 1"/>
    <property type="match status" value="1"/>
</dbReference>
<keyword evidence="13" id="KW-0003">3Fe-4S</keyword>
<keyword evidence="9" id="KW-0560">Oxidoreductase</keyword>
<dbReference type="GO" id="GO:0016040">
    <property type="term" value="F:glutamate synthase (NADH) activity"/>
    <property type="evidence" value="ECO:0007669"/>
    <property type="project" value="TreeGrafter"/>
</dbReference>
<evidence type="ECO:0000256" key="13">
    <source>
        <dbReference type="ARBA" id="ARBA00023291"/>
    </source>
</evidence>
<evidence type="ECO:0000313" key="17">
    <source>
        <dbReference type="EMBL" id="JAT25529.1"/>
    </source>
</evidence>
<dbReference type="EC" id="1.4.7.1" evidence="15"/>
<evidence type="ECO:0000256" key="5">
    <source>
        <dbReference type="ARBA" id="ARBA00022630"/>
    </source>
</evidence>
<evidence type="ECO:0000256" key="14">
    <source>
        <dbReference type="ARBA" id="ARBA00037928"/>
    </source>
</evidence>
<evidence type="ECO:0000256" key="3">
    <source>
        <dbReference type="ARBA" id="ARBA00009716"/>
    </source>
</evidence>
<evidence type="ECO:0000256" key="15">
    <source>
        <dbReference type="ARBA" id="ARBA00039085"/>
    </source>
</evidence>
<evidence type="ECO:0000256" key="10">
    <source>
        <dbReference type="ARBA" id="ARBA00023004"/>
    </source>
</evidence>